<organism evidence="1 2">
    <name type="scientific">Helicoverpa armigera</name>
    <name type="common">Cotton bollworm</name>
    <name type="synonym">Heliothis armigera</name>
    <dbReference type="NCBI Taxonomy" id="29058"/>
    <lineage>
        <taxon>Eukaryota</taxon>
        <taxon>Metazoa</taxon>
        <taxon>Ecdysozoa</taxon>
        <taxon>Arthropoda</taxon>
        <taxon>Hexapoda</taxon>
        <taxon>Insecta</taxon>
        <taxon>Pterygota</taxon>
        <taxon>Neoptera</taxon>
        <taxon>Endopterygota</taxon>
        <taxon>Lepidoptera</taxon>
        <taxon>Glossata</taxon>
        <taxon>Ditrysia</taxon>
        <taxon>Noctuoidea</taxon>
        <taxon>Noctuidae</taxon>
        <taxon>Heliothinae</taxon>
        <taxon>Helicoverpa</taxon>
    </lineage>
</organism>
<evidence type="ECO:0000313" key="1">
    <source>
        <dbReference type="EMBL" id="PZC70542.1"/>
    </source>
</evidence>
<reference evidence="1 2" key="1">
    <citation type="journal article" date="2017" name="BMC Biol.">
        <title>Genomic innovations, transcriptional plasticity and gene loss underlying the evolution and divergence of two highly polyphagous and invasive Helicoverpa pest species.</title>
        <authorList>
            <person name="Pearce S.L."/>
            <person name="Clarke D.F."/>
            <person name="East P.D."/>
            <person name="Elfekih S."/>
            <person name="Gordon K.H."/>
            <person name="Jermiin L.S."/>
            <person name="McGaughran A."/>
            <person name="Oakeshott J.G."/>
            <person name="Papanikolaou A."/>
            <person name="Perera O.P."/>
            <person name="Rane R.V."/>
            <person name="Richards S."/>
            <person name="Tay W.T."/>
            <person name="Walsh T.K."/>
            <person name="Anderson A."/>
            <person name="Anderson C.J."/>
            <person name="Asgari S."/>
            <person name="Board P.G."/>
            <person name="Bretschneider A."/>
            <person name="Campbell P.M."/>
            <person name="Chertemps T."/>
            <person name="Christeller J.T."/>
            <person name="Coppin C.W."/>
            <person name="Downes S.J."/>
            <person name="Duan G."/>
            <person name="Farnsworth C.A."/>
            <person name="Good R.T."/>
            <person name="Han L.B."/>
            <person name="Han Y.C."/>
            <person name="Hatje K."/>
            <person name="Horne I."/>
            <person name="Huang Y.P."/>
            <person name="Hughes D.S."/>
            <person name="Jacquin-Joly E."/>
            <person name="James W."/>
            <person name="Jhangiani S."/>
            <person name="Kollmar M."/>
            <person name="Kuwar S.S."/>
            <person name="Li S."/>
            <person name="Liu N.Y."/>
            <person name="Maibeche M.T."/>
            <person name="Miller J.R."/>
            <person name="Montagne N."/>
            <person name="Perry T."/>
            <person name="Qu J."/>
            <person name="Song S.V."/>
            <person name="Sutton G.G."/>
            <person name="Vogel H."/>
            <person name="Walenz B.P."/>
            <person name="Xu W."/>
            <person name="Zhang H.J."/>
            <person name="Zou Z."/>
            <person name="Batterham P."/>
            <person name="Edwards O.R."/>
            <person name="Feyereisen R."/>
            <person name="Gibbs R.A."/>
            <person name="Heckel D.G."/>
            <person name="McGrath A."/>
            <person name="Robin C."/>
            <person name="Scherer S.E."/>
            <person name="Worley K.C."/>
            <person name="Wu Y.D."/>
        </authorList>
    </citation>
    <scope>NUCLEOTIDE SEQUENCE [LARGE SCALE GENOMIC DNA]</scope>
    <source>
        <strain evidence="1">Harm_GR_Male_#8</strain>
        <tissue evidence="1">Whole organism</tissue>
    </source>
</reference>
<keyword evidence="2" id="KW-1185">Reference proteome</keyword>
<protein>
    <submittedName>
        <fullName evidence="1">Uncharacterized protein</fullName>
    </submittedName>
</protein>
<accession>A0A2W1AZS0</accession>
<proteinExistence type="predicted"/>
<sequence>MHGDKTSEDAALSHEQKIRREGFASFDKIIQEMTTRFKQLQEISDKFGFLMPAKLLNSQFECDLSHILEDIDKDEFQMERKRLQQFVSYSKSEENIIPL</sequence>
<evidence type="ECO:0000313" key="2">
    <source>
        <dbReference type="Proteomes" id="UP000249218"/>
    </source>
</evidence>
<dbReference type="AlphaFoldDB" id="A0A2W1AZS0"/>
<gene>
    <name evidence="1" type="primary">HaOG215687</name>
    <name evidence="1" type="ORF">B5X24_HaOG215687</name>
</gene>
<name>A0A2W1AZS0_HELAM</name>
<dbReference type="EMBL" id="KZ150557">
    <property type="protein sequence ID" value="PZC70542.1"/>
    <property type="molecule type" value="Genomic_DNA"/>
</dbReference>
<dbReference type="Proteomes" id="UP000249218">
    <property type="component" value="Unassembled WGS sequence"/>
</dbReference>